<proteinExistence type="predicted"/>
<dbReference type="OrthoDB" id="9801098at2"/>
<accession>A0A0N9VTI8</accession>
<dbReference type="PROSITE" id="PS51462">
    <property type="entry name" value="NUDIX"/>
    <property type="match status" value="1"/>
</dbReference>
<feature type="domain" description="Nudix hydrolase" evidence="3">
    <location>
        <begin position="1"/>
        <end position="127"/>
    </location>
</feature>
<dbReference type="Proteomes" id="UP000064939">
    <property type="component" value="Chromosome"/>
</dbReference>
<comment type="cofactor">
    <cofactor evidence="1">
        <name>Mg(2+)</name>
        <dbReference type="ChEBI" id="CHEBI:18420"/>
    </cofactor>
</comment>
<dbReference type="PANTHER" id="PTHR43046">
    <property type="entry name" value="GDP-MANNOSE MANNOSYL HYDROLASE"/>
    <property type="match status" value="1"/>
</dbReference>
<organism evidence="4 5">
    <name type="scientific">Acinetobacter equi</name>
    <dbReference type="NCBI Taxonomy" id="1324350"/>
    <lineage>
        <taxon>Bacteria</taxon>
        <taxon>Pseudomonadati</taxon>
        <taxon>Pseudomonadota</taxon>
        <taxon>Gammaproteobacteria</taxon>
        <taxon>Moraxellales</taxon>
        <taxon>Moraxellaceae</taxon>
        <taxon>Acinetobacter</taxon>
    </lineage>
</organism>
<dbReference type="Pfam" id="PF00293">
    <property type="entry name" value="NUDIX"/>
    <property type="match status" value="1"/>
</dbReference>
<keyword evidence="5" id="KW-1185">Reference proteome</keyword>
<protein>
    <submittedName>
        <fullName evidence="4">DNA mismatch repair protein MutT</fullName>
    </submittedName>
</protein>
<evidence type="ECO:0000259" key="3">
    <source>
        <dbReference type="PROSITE" id="PS51462"/>
    </source>
</evidence>
<dbReference type="RefSeq" id="WP_054580390.1">
    <property type="nucleotide sequence ID" value="NZ_CP012808.1"/>
</dbReference>
<dbReference type="AlphaFoldDB" id="A0A0N9VTI8"/>
<keyword evidence="2" id="KW-0378">Hydrolase</keyword>
<dbReference type="InterPro" id="IPR020084">
    <property type="entry name" value="NUDIX_hydrolase_CS"/>
</dbReference>
<evidence type="ECO:0000256" key="2">
    <source>
        <dbReference type="ARBA" id="ARBA00022801"/>
    </source>
</evidence>
<dbReference type="InterPro" id="IPR015797">
    <property type="entry name" value="NUDIX_hydrolase-like_dom_sf"/>
</dbReference>
<dbReference type="InterPro" id="IPR000086">
    <property type="entry name" value="NUDIX_hydrolase_dom"/>
</dbReference>
<dbReference type="Gene3D" id="3.90.79.10">
    <property type="entry name" value="Nucleoside Triphosphate Pyrophosphohydrolase"/>
    <property type="match status" value="1"/>
</dbReference>
<dbReference type="PROSITE" id="PS00893">
    <property type="entry name" value="NUDIX_BOX"/>
    <property type="match status" value="1"/>
</dbReference>
<dbReference type="STRING" id="1324350.AOY20_02425"/>
<dbReference type="SUPFAM" id="SSF55811">
    <property type="entry name" value="Nudix"/>
    <property type="match status" value="1"/>
</dbReference>
<dbReference type="PANTHER" id="PTHR43046:SF2">
    <property type="entry name" value="8-OXO-DGTP DIPHOSPHATASE-RELATED"/>
    <property type="match status" value="1"/>
</dbReference>
<dbReference type="GO" id="GO:0016787">
    <property type="term" value="F:hydrolase activity"/>
    <property type="evidence" value="ECO:0007669"/>
    <property type="project" value="UniProtKB-KW"/>
</dbReference>
<sequence>MNIITVAAAIILNDQNQLLLVRKQNTASFMQVGGKLEENESPEQTMLREIKEEIGCDAKINAFIGRFETPAANEPNHLLVSYVYWVGLSQIPQINAEIAEMKWVDLDDTVTQLAPLTQDVVMPWVKKKFIEKIEAV</sequence>
<dbReference type="EMBL" id="CP012808">
    <property type="protein sequence ID" value="ALH94486.1"/>
    <property type="molecule type" value="Genomic_DNA"/>
</dbReference>
<dbReference type="KEGG" id="aei:AOY20_02425"/>
<dbReference type="CDD" id="cd04690">
    <property type="entry name" value="NUDIX_Hydrolase"/>
    <property type="match status" value="1"/>
</dbReference>
<evidence type="ECO:0000313" key="5">
    <source>
        <dbReference type="Proteomes" id="UP000064939"/>
    </source>
</evidence>
<name>A0A0N9VTI8_9GAMM</name>
<reference evidence="4 5" key="1">
    <citation type="journal article" date="2015" name="Int. J. Syst. Evol. Microbiol.">
        <title>Acinetobacter equi sp. nov. isolated from horse faeces.</title>
        <authorList>
            <person name="Poppel M.T."/>
            <person name="Skiebe E."/>
            <person name="Laue M."/>
            <person name="Bergmann H."/>
            <person name="Ebersberger I."/>
            <person name="Garn T."/>
            <person name="Fruth A."/>
            <person name="Baumgardt S."/>
            <person name="Busse H.J."/>
            <person name="Wilharm G."/>
        </authorList>
    </citation>
    <scope>NUCLEOTIDE SEQUENCE [LARGE SCALE GENOMIC DNA]</scope>
    <source>
        <strain evidence="4 5">114</strain>
    </source>
</reference>
<gene>
    <name evidence="4" type="ORF">AOY20_02425</name>
</gene>
<evidence type="ECO:0000313" key="4">
    <source>
        <dbReference type="EMBL" id="ALH94486.1"/>
    </source>
</evidence>
<evidence type="ECO:0000256" key="1">
    <source>
        <dbReference type="ARBA" id="ARBA00001946"/>
    </source>
</evidence>